<dbReference type="PANTHER" id="PTHR33542:SF3">
    <property type="entry name" value="SIROHYDROCHLORIN FERROCHELATASE, CHLOROPLASTIC"/>
    <property type="match status" value="1"/>
</dbReference>
<sequence length="126" mass="13276">MNTSSTGLLLFAHGARDPEWARPFEAVAQSVQAQRPGTPVELAYLEFMAPDLATAAARLVQAGCTRVDVLPLFLGAGGHVRKDLPRLLQALRAEHAGVCFELHPAVGELPDVVQAMAGAALALLPT</sequence>
<dbReference type="CDD" id="cd03416">
    <property type="entry name" value="CbiX_SirB_N"/>
    <property type="match status" value="1"/>
</dbReference>
<comment type="caution">
    <text evidence="3">The sequence shown here is derived from an EMBL/GenBank/DDBJ whole genome shotgun (WGS) entry which is preliminary data.</text>
</comment>
<name>A0ABU5IMV7_9BURK</name>
<organism evidence="3 4">
    <name type="scientific">Azohydromonas lata</name>
    <dbReference type="NCBI Taxonomy" id="45677"/>
    <lineage>
        <taxon>Bacteria</taxon>
        <taxon>Pseudomonadati</taxon>
        <taxon>Pseudomonadota</taxon>
        <taxon>Betaproteobacteria</taxon>
        <taxon>Burkholderiales</taxon>
        <taxon>Sphaerotilaceae</taxon>
        <taxon>Azohydromonas</taxon>
    </lineage>
</organism>
<reference evidence="3 4" key="1">
    <citation type="submission" date="2023-11" db="EMBL/GenBank/DDBJ databases">
        <title>Draft genome of Azohydromonas lata strain H1 (DSM1123), a polyhydroxyalkanoate producer.</title>
        <authorList>
            <person name="Traversa D."/>
            <person name="D'Addabbo P."/>
            <person name="Pazzani C."/>
            <person name="Manzari C."/>
            <person name="Chiara M."/>
            <person name="Scrascia M."/>
        </authorList>
    </citation>
    <scope>NUCLEOTIDE SEQUENCE [LARGE SCALE GENOMIC DNA]</scope>
    <source>
        <strain evidence="3 4">H1</strain>
    </source>
</reference>
<keyword evidence="4" id="KW-1185">Reference proteome</keyword>
<proteinExistence type="predicted"/>
<gene>
    <name evidence="3" type="ORF">SM757_27015</name>
</gene>
<evidence type="ECO:0000256" key="2">
    <source>
        <dbReference type="ARBA" id="ARBA00023239"/>
    </source>
</evidence>
<protein>
    <submittedName>
        <fullName evidence="3">CbiX/SirB N-terminal domain-containing protein</fullName>
    </submittedName>
</protein>
<keyword evidence="2" id="KW-0456">Lyase</keyword>
<dbReference type="Pfam" id="PF01903">
    <property type="entry name" value="CbiX"/>
    <property type="match status" value="1"/>
</dbReference>
<dbReference type="Gene3D" id="3.40.50.1400">
    <property type="match status" value="1"/>
</dbReference>
<dbReference type="InterPro" id="IPR002762">
    <property type="entry name" value="CbiX-like"/>
</dbReference>
<evidence type="ECO:0000256" key="1">
    <source>
        <dbReference type="ARBA" id="ARBA00022723"/>
    </source>
</evidence>
<dbReference type="InterPro" id="IPR050963">
    <property type="entry name" value="Sirohydro_Cobaltochel/CbiX"/>
</dbReference>
<evidence type="ECO:0000313" key="4">
    <source>
        <dbReference type="Proteomes" id="UP001293718"/>
    </source>
</evidence>
<dbReference type="Proteomes" id="UP001293718">
    <property type="component" value="Unassembled WGS sequence"/>
</dbReference>
<dbReference type="RefSeq" id="WP_066335321.1">
    <property type="nucleotide sequence ID" value="NZ_JAXOJX010000063.1"/>
</dbReference>
<evidence type="ECO:0000313" key="3">
    <source>
        <dbReference type="EMBL" id="MDZ5460236.1"/>
    </source>
</evidence>
<dbReference type="EMBL" id="JAXOJX010000063">
    <property type="protein sequence ID" value="MDZ5460236.1"/>
    <property type="molecule type" value="Genomic_DNA"/>
</dbReference>
<keyword evidence="1" id="KW-0479">Metal-binding</keyword>
<accession>A0ABU5IMV7</accession>
<dbReference type="SUPFAM" id="SSF53800">
    <property type="entry name" value="Chelatase"/>
    <property type="match status" value="1"/>
</dbReference>
<dbReference type="PANTHER" id="PTHR33542">
    <property type="entry name" value="SIROHYDROCHLORIN FERROCHELATASE, CHLOROPLASTIC"/>
    <property type="match status" value="1"/>
</dbReference>